<evidence type="ECO:0000259" key="4">
    <source>
        <dbReference type="PROSITE" id="PS51352"/>
    </source>
</evidence>
<evidence type="ECO:0000256" key="3">
    <source>
        <dbReference type="ARBA" id="ARBA00023157"/>
    </source>
</evidence>
<dbReference type="Pfam" id="PF00085">
    <property type="entry name" value="Thioredoxin"/>
    <property type="match status" value="1"/>
</dbReference>
<evidence type="ECO:0000256" key="2">
    <source>
        <dbReference type="ARBA" id="ARBA00022982"/>
    </source>
</evidence>
<organism evidence="5 6">
    <name type="scientific">Rickenella mellea</name>
    <dbReference type="NCBI Taxonomy" id="50990"/>
    <lineage>
        <taxon>Eukaryota</taxon>
        <taxon>Fungi</taxon>
        <taxon>Dikarya</taxon>
        <taxon>Basidiomycota</taxon>
        <taxon>Agaricomycotina</taxon>
        <taxon>Agaricomycetes</taxon>
        <taxon>Hymenochaetales</taxon>
        <taxon>Rickenellaceae</taxon>
        <taxon>Rickenella</taxon>
    </lineage>
</organism>
<dbReference type="GO" id="GO:0015035">
    <property type="term" value="F:protein-disulfide reductase activity"/>
    <property type="evidence" value="ECO:0007669"/>
    <property type="project" value="TreeGrafter"/>
</dbReference>
<dbReference type="InterPro" id="IPR036249">
    <property type="entry name" value="Thioredoxin-like_sf"/>
</dbReference>
<dbReference type="VEuPathDB" id="FungiDB:BD410DRAFT_75344"/>
<dbReference type="GO" id="GO:0005737">
    <property type="term" value="C:cytoplasm"/>
    <property type="evidence" value="ECO:0007669"/>
    <property type="project" value="TreeGrafter"/>
</dbReference>
<dbReference type="PANTHER" id="PTHR45663">
    <property type="entry name" value="GEO12009P1"/>
    <property type="match status" value="1"/>
</dbReference>
<dbReference type="Proteomes" id="UP000294933">
    <property type="component" value="Unassembled WGS sequence"/>
</dbReference>
<dbReference type="STRING" id="50990.A0A4Y7QBI5"/>
<dbReference type="SUPFAM" id="SSF52833">
    <property type="entry name" value="Thioredoxin-like"/>
    <property type="match status" value="1"/>
</dbReference>
<dbReference type="PRINTS" id="PR00421">
    <property type="entry name" value="THIOREDOXIN"/>
</dbReference>
<evidence type="ECO:0000313" key="6">
    <source>
        <dbReference type="Proteomes" id="UP000294933"/>
    </source>
</evidence>
<dbReference type="PROSITE" id="PS51352">
    <property type="entry name" value="THIOREDOXIN_2"/>
    <property type="match status" value="1"/>
</dbReference>
<gene>
    <name evidence="5" type="ORF">BD410DRAFT_75344</name>
</gene>
<dbReference type="Gene3D" id="3.40.30.10">
    <property type="entry name" value="Glutaredoxin"/>
    <property type="match status" value="1"/>
</dbReference>
<dbReference type="EMBL" id="ML170165">
    <property type="protein sequence ID" value="TDL25037.1"/>
    <property type="molecule type" value="Genomic_DNA"/>
</dbReference>
<evidence type="ECO:0000256" key="1">
    <source>
        <dbReference type="ARBA" id="ARBA00022448"/>
    </source>
</evidence>
<accession>A0A4Y7QBI5</accession>
<reference evidence="5 6" key="1">
    <citation type="submission" date="2018-06" db="EMBL/GenBank/DDBJ databases">
        <title>A transcriptomic atlas of mushroom development highlights an independent origin of complex multicellularity.</title>
        <authorList>
            <consortium name="DOE Joint Genome Institute"/>
            <person name="Krizsan K."/>
            <person name="Almasi E."/>
            <person name="Merenyi Z."/>
            <person name="Sahu N."/>
            <person name="Viragh M."/>
            <person name="Koszo T."/>
            <person name="Mondo S."/>
            <person name="Kiss B."/>
            <person name="Balint B."/>
            <person name="Kues U."/>
            <person name="Barry K."/>
            <person name="Hegedus J.C."/>
            <person name="Henrissat B."/>
            <person name="Johnson J."/>
            <person name="Lipzen A."/>
            <person name="Ohm R."/>
            <person name="Nagy I."/>
            <person name="Pangilinan J."/>
            <person name="Yan J."/>
            <person name="Xiong Y."/>
            <person name="Grigoriev I.V."/>
            <person name="Hibbett D.S."/>
            <person name="Nagy L.G."/>
        </authorList>
    </citation>
    <scope>NUCLEOTIDE SEQUENCE [LARGE SCALE GENOMIC DNA]</scope>
    <source>
        <strain evidence="5 6">SZMC22713</strain>
    </source>
</reference>
<evidence type="ECO:0000313" key="5">
    <source>
        <dbReference type="EMBL" id="TDL25037.1"/>
    </source>
</evidence>
<keyword evidence="1" id="KW-0813">Transport</keyword>
<dbReference type="PROSITE" id="PS00194">
    <property type="entry name" value="THIOREDOXIN_1"/>
    <property type="match status" value="1"/>
</dbReference>
<proteinExistence type="predicted"/>
<keyword evidence="6" id="KW-1185">Reference proteome</keyword>
<dbReference type="OrthoDB" id="2121326at2759"/>
<sequence>MLPSTLLHARRPPINLRLLCPARRTFLTTARRDVQIHNADAETFKKAIAKENSQGKVVLVDFYADWCGPCKMLSPVLEKLTRDSDTLKTGSGRALDLVTIDTDTQTDLAQSYNVRSLPTVVAFKDGAIAGQFIGALNEAGVRKFVAGL</sequence>
<dbReference type="InterPro" id="IPR017937">
    <property type="entry name" value="Thioredoxin_CS"/>
</dbReference>
<dbReference type="PANTHER" id="PTHR45663:SF11">
    <property type="entry name" value="GEO12009P1"/>
    <property type="match status" value="1"/>
</dbReference>
<keyword evidence="2" id="KW-0249">Electron transport</keyword>
<feature type="domain" description="Thioredoxin" evidence="4">
    <location>
        <begin position="16"/>
        <end position="148"/>
    </location>
</feature>
<dbReference type="CDD" id="cd02947">
    <property type="entry name" value="TRX_family"/>
    <property type="match status" value="1"/>
</dbReference>
<protein>
    <submittedName>
        <fullName evidence="5">Thioredoxin-like protein</fullName>
    </submittedName>
</protein>
<keyword evidence="3" id="KW-1015">Disulfide bond</keyword>
<dbReference type="AlphaFoldDB" id="A0A4Y7QBI5"/>
<name>A0A4Y7QBI5_9AGAM</name>
<dbReference type="InterPro" id="IPR013766">
    <property type="entry name" value="Thioredoxin_domain"/>
</dbReference>